<protein>
    <submittedName>
        <fullName evidence="1">SDR family NAD(P)-dependent oxidoreductase</fullName>
    </submittedName>
</protein>
<dbReference type="InterPro" id="IPR002347">
    <property type="entry name" value="SDR_fam"/>
</dbReference>
<keyword evidence="2" id="KW-1185">Reference proteome</keyword>
<dbReference type="Proteomes" id="UP000564644">
    <property type="component" value="Unassembled WGS sequence"/>
</dbReference>
<dbReference type="RefSeq" id="WP_185131516.1">
    <property type="nucleotide sequence ID" value="NZ_JACJVO010000031.1"/>
</dbReference>
<comment type="caution">
    <text evidence="1">The sequence shown here is derived from an EMBL/GenBank/DDBJ whole genome shotgun (WGS) entry which is preliminary data.</text>
</comment>
<organism evidence="1 2">
    <name type="scientific">Cohnella zeiphila</name>
    <dbReference type="NCBI Taxonomy" id="2761120"/>
    <lineage>
        <taxon>Bacteria</taxon>
        <taxon>Bacillati</taxon>
        <taxon>Bacillota</taxon>
        <taxon>Bacilli</taxon>
        <taxon>Bacillales</taxon>
        <taxon>Paenibacillaceae</taxon>
        <taxon>Cohnella</taxon>
    </lineage>
</organism>
<evidence type="ECO:0000313" key="2">
    <source>
        <dbReference type="Proteomes" id="UP000564644"/>
    </source>
</evidence>
<dbReference type="Gene3D" id="3.40.50.720">
    <property type="entry name" value="NAD(P)-binding Rossmann-like Domain"/>
    <property type="match status" value="1"/>
</dbReference>
<proteinExistence type="predicted"/>
<dbReference type="PANTHER" id="PTHR43431:SF1">
    <property type="entry name" value="OS08G0476300 PROTEIN"/>
    <property type="match status" value="1"/>
</dbReference>
<dbReference type="PANTHER" id="PTHR43431">
    <property type="entry name" value="OXIDOREDUCTASE, SHORT CHAIN DEHYDROGENASE/REDUCTASE FAMILY (AFU_ORTHOLOGUE AFUA_5G14000)"/>
    <property type="match status" value="1"/>
</dbReference>
<evidence type="ECO:0000313" key="1">
    <source>
        <dbReference type="EMBL" id="MBB6733861.1"/>
    </source>
</evidence>
<dbReference type="SUPFAM" id="SSF51735">
    <property type="entry name" value="NAD(P)-binding Rossmann-fold domains"/>
    <property type="match status" value="1"/>
</dbReference>
<dbReference type="AlphaFoldDB" id="A0A7X0SPT2"/>
<reference evidence="1 2" key="1">
    <citation type="submission" date="2020-08" db="EMBL/GenBank/DDBJ databases">
        <title>Cohnella phylogeny.</title>
        <authorList>
            <person name="Dunlap C."/>
        </authorList>
    </citation>
    <scope>NUCLEOTIDE SEQUENCE [LARGE SCALE GENOMIC DNA]</scope>
    <source>
        <strain evidence="1 2">CBP 2801</strain>
    </source>
</reference>
<dbReference type="Pfam" id="PF00106">
    <property type="entry name" value="adh_short"/>
    <property type="match status" value="1"/>
</dbReference>
<dbReference type="EMBL" id="JACJVO010000031">
    <property type="protein sequence ID" value="MBB6733861.1"/>
    <property type="molecule type" value="Genomic_DNA"/>
</dbReference>
<dbReference type="PRINTS" id="PR00081">
    <property type="entry name" value="GDHRDH"/>
</dbReference>
<name>A0A7X0SPT2_9BACL</name>
<dbReference type="InterPro" id="IPR036291">
    <property type="entry name" value="NAD(P)-bd_dom_sf"/>
</dbReference>
<accession>A0A7X0SPT2</accession>
<gene>
    <name evidence="1" type="ORF">H7C18_23330</name>
</gene>
<sequence length="218" mass="23583">MSKPILVIVGAGPGVSAAVARKFGANGFRVALVARKQSTLDSLAAELDGQGIETLPVTADATRPETIREAFETVRERFGSPDALLYNAAVISQSTVSTLEEQRLIEEFQVNVVGALTSVKQVVPEFVKRRQGTIFVTGGGIAISPNPEYASLSLGKAAVRSLVYSLAEELKPHHVYVGTVSIGGHVAKGTFYDPDRIAEKYWDLYRSRDEVEYLFAQP</sequence>